<dbReference type="EMBL" id="JASPKZ010001232">
    <property type="protein sequence ID" value="KAJ9598272.1"/>
    <property type="molecule type" value="Genomic_DNA"/>
</dbReference>
<evidence type="ECO:0000313" key="3">
    <source>
        <dbReference type="Proteomes" id="UP001233999"/>
    </source>
</evidence>
<protein>
    <recommendedName>
        <fullName evidence="1">DUF4817 domain-containing protein</fullName>
    </recommendedName>
</protein>
<sequence>MTRAVFTVQHRVFMYDNYVKTVSCREVVRRLRTQFPNKDTVRRLVNKFRGTGYVLEKKPMVTKRVITEQKLDEIGERLEDTTTKSLRRLAQETGVSKASALRATKLLRLKLNRITAMHELQPRDPDVRLRFCNWMLQKT</sequence>
<feature type="domain" description="DUF4817" evidence="1">
    <location>
        <begin position="7"/>
        <end position="54"/>
    </location>
</feature>
<reference evidence="2" key="1">
    <citation type="journal article" date="2023" name="IScience">
        <title>Live-bearing cockroach genome reveals convergent evolutionary mechanisms linked to viviparity in insects and beyond.</title>
        <authorList>
            <person name="Fouks B."/>
            <person name="Harrison M.C."/>
            <person name="Mikhailova A.A."/>
            <person name="Marchal E."/>
            <person name="English S."/>
            <person name="Carruthers M."/>
            <person name="Jennings E.C."/>
            <person name="Chiamaka E.L."/>
            <person name="Frigard R.A."/>
            <person name="Pippel M."/>
            <person name="Attardo G.M."/>
            <person name="Benoit J.B."/>
            <person name="Bornberg-Bauer E."/>
            <person name="Tobe S.S."/>
        </authorList>
    </citation>
    <scope>NUCLEOTIDE SEQUENCE</scope>
    <source>
        <strain evidence="2">Stay&amp;Tobe</strain>
    </source>
</reference>
<dbReference type="Pfam" id="PF16087">
    <property type="entry name" value="DUF4817"/>
    <property type="match status" value="1"/>
</dbReference>
<dbReference type="InterPro" id="IPR032135">
    <property type="entry name" value="DUF4817"/>
</dbReference>
<keyword evidence="3" id="KW-1185">Reference proteome</keyword>
<gene>
    <name evidence="2" type="ORF">L9F63_011045</name>
</gene>
<name>A0AAD8EQQ5_DIPPU</name>
<comment type="caution">
    <text evidence="2">The sequence shown here is derived from an EMBL/GenBank/DDBJ whole genome shotgun (WGS) entry which is preliminary data.</text>
</comment>
<evidence type="ECO:0000313" key="2">
    <source>
        <dbReference type="EMBL" id="KAJ9598272.1"/>
    </source>
</evidence>
<dbReference type="PANTHER" id="PTHR47326:SF1">
    <property type="entry name" value="HTH PSQ-TYPE DOMAIN-CONTAINING PROTEIN"/>
    <property type="match status" value="1"/>
</dbReference>
<dbReference type="AlphaFoldDB" id="A0AAD8EQQ5"/>
<organism evidence="2 3">
    <name type="scientific">Diploptera punctata</name>
    <name type="common">Pacific beetle cockroach</name>
    <dbReference type="NCBI Taxonomy" id="6984"/>
    <lineage>
        <taxon>Eukaryota</taxon>
        <taxon>Metazoa</taxon>
        <taxon>Ecdysozoa</taxon>
        <taxon>Arthropoda</taxon>
        <taxon>Hexapoda</taxon>
        <taxon>Insecta</taxon>
        <taxon>Pterygota</taxon>
        <taxon>Neoptera</taxon>
        <taxon>Polyneoptera</taxon>
        <taxon>Dictyoptera</taxon>
        <taxon>Blattodea</taxon>
        <taxon>Blaberoidea</taxon>
        <taxon>Blaberidae</taxon>
        <taxon>Diplopterinae</taxon>
        <taxon>Diploptera</taxon>
    </lineage>
</organism>
<evidence type="ECO:0000259" key="1">
    <source>
        <dbReference type="Pfam" id="PF16087"/>
    </source>
</evidence>
<dbReference type="PANTHER" id="PTHR47326">
    <property type="entry name" value="TRANSPOSABLE ELEMENT TC3 TRANSPOSASE-LIKE PROTEIN"/>
    <property type="match status" value="1"/>
</dbReference>
<dbReference type="Proteomes" id="UP001233999">
    <property type="component" value="Unassembled WGS sequence"/>
</dbReference>
<proteinExistence type="predicted"/>
<accession>A0AAD8EQQ5</accession>
<reference evidence="2" key="2">
    <citation type="submission" date="2023-05" db="EMBL/GenBank/DDBJ databases">
        <authorList>
            <person name="Fouks B."/>
        </authorList>
    </citation>
    <scope>NUCLEOTIDE SEQUENCE</scope>
    <source>
        <strain evidence="2">Stay&amp;Tobe</strain>
        <tissue evidence="2">Testes</tissue>
    </source>
</reference>